<organism evidence="3 4">
    <name type="scientific">Pseudosulfitobacter koreensis</name>
    <dbReference type="NCBI Taxonomy" id="2968472"/>
    <lineage>
        <taxon>Bacteria</taxon>
        <taxon>Pseudomonadati</taxon>
        <taxon>Pseudomonadota</taxon>
        <taxon>Alphaproteobacteria</taxon>
        <taxon>Rhodobacterales</taxon>
        <taxon>Roseobacteraceae</taxon>
        <taxon>Pseudosulfitobacter</taxon>
    </lineage>
</organism>
<evidence type="ECO:0000259" key="2">
    <source>
        <dbReference type="PROSITE" id="PS50830"/>
    </source>
</evidence>
<keyword evidence="1" id="KW-0732">Signal</keyword>
<dbReference type="InterPro" id="IPR035437">
    <property type="entry name" value="SNase_OB-fold_sf"/>
</dbReference>
<gene>
    <name evidence="3" type="ORF">NTA49_11295</name>
</gene>
<comment type="caution">
    <text evidence="3">The sequence shown here is derived from an EMBL/GenBank/DDBJ whole genome shotgun (WGS) entry which is preliminary data.</text>
</comment>
<dbReference type="RefSeq" id="WP_258294873.1">
    <property type="nucleotide sequence ID" value="NZ_JANKJG010000007.1"/>
</dbReference>
<feature type="signal peptide" evidence="1">
    <location>
        <begin position="1"/>
        <end position="18"/>
    </location>
</feature>
<name>A0ABT1Z1X7_9RHOB</name>
<dbReference type="SMART" id="SM00318">
    <property type="entry name" value="SNc"/>
    <property type="match status" value="1"/>
</dbReference>
<protein>
    <submittedName>
        <fullName evidence="3">Thermonuclease family protein</fullName>
    </submittedName>
</protein>
<sequence>MLRLCALFVLLCTPLAAAQDFSGPIRVIDADTIDVGTTRVRLHGIDAPEMDQTCLTGQNTVIECGRWATDQVRARFQNRLARCTPIETDQYGRTVARCVVGDVDMGREIVSLGLAFAYRRYSTAYVLDEKGAAVNDRGLHAMRVQSPAQFRASGAAPAPAPQAPAQDCVIKGNISKNGYIYHVPGQEFYTRTRIDTARGERWFCTAAEARAAGWRPARR</sequence>
<evidence type="ECO:0000256" key="1">
    <source>
        <dbReference type="SAM" id="SignalP"/>
    </source>
</evidence>
<dbReference type="Gene3D" id="2.40.50.90">
    <property type="match status" value="1"/>
</dbReference>
<accession>A0ABT1Z1X7</accession>
<dbReference type="Pfam" id="PF00565">
    <property type="entry name" value="SNase"/>
    <property type="match status" value="1"/>
</dbReference>
<dbReference type="PROSITE" id="PS50830">
    <property type="entry name" value="TNASE_3"/>
    <property type="match status" value="1"/>
</dbReference>
<reference evidence="3" key="1">
    <citation type="submission" date="2022-07" db="EMBL/GenBank/DDBJ databases">
        <title>Pseudosulfitobacter sp. strain AP-MA-4, whole genome sequence.</title>
        <authorList>
            <person name="Jiang Y."/>
        </authorList>
    </citation>
    <scope>NUCLEOTIDE SEQUENCE</scope>
    <source>
        <strain evidence="3">AP-MA-4</strain>
    </source>
</reference>
<evidence type="ECO:0000313" key="4">
    <source>
        <dbReference type="Proteomes" id="UP001165396"/>
    </source>
</evidence>
<evidence type="ECO:0000313" key="3">
    <source>
        <dbReference type="EMBL" id="MCR8827123.1"/>
    </source>
</evidence>
<dbReference type="SUPFAM" id="SSF50199">
    <property type="entry name" value="Staphylococcal nuclease"/>
    <property type="match status" value="1"/>
</dbReference>
<feature type="chain" id="PRO_5045919452" evidence="1">
    <location>
        <begin position="19"/>
        <end position="219"/>
    </location>
</feature>
<proteinExistence type="predicted"/>
<dbReference type="Proteomes" id="UP001165396">
    <property type="component" value="Unassembled WGS sequence"/>
</dbReference>
<dbReference type="EMBL" id="JANKJG010000007">
    <property type="protein sequence ID" value="MCR8827123.1"/>
    <property type="molecule type" value="Genomic_DNA"/>
</dbReference>
<feature type="domain" description="TNase-like" evidence="2">
    <location>
        <begin position="26"/>
        <end position="119"/>
    </location>
</feature>
<dbReference type="InterPro" id="IPR016071">
    <property type="entry name" value="Staphylococal_nuclease_OB-fold"/>
</dbReference>
<keyword evidence="4" id="KW-1185">Reference proteome</keyword>